<dbReference type="RefSeq" id="XP_001269514.1">
    <property type="nucleotide sequence ID" value="XM_001269513.1"/>
</dbReference>
<accession>A1CR17</accession>
<dbReference type="VEuPathDB" id="FungiDB:ACLA_028130"/>
<keyword evidence="3" id="KW-1185">Reference proteome</keyword>
<evidence type="ECO:0000313" key="3">
    <source>
        <dbReference type="Proteomes" id="UP000006701"/>
    </source>
</evidence>
<dbReference type="EMBL" id="DS027059">
    <property type="protein sequence ID" value="EAW08088.1"/>
    <property type="molecule type" value="Genomic_DNA"/>
</dbReference>
<evidence type="ECO:0000256" key="1">
    <source>
        <dbReference type="SAM" id="MobiDB-lite"/>
    </source>
</evidence>
<dbReference type="GeneID" id="4702003"/>
<reference evidence="2 3" key="1">
    <citation type="journal article" date="2008" name="PLoS Genet.">
        <title>Genomic islands in the pathogenic filamentous fungus Aspergillus fumigatus.</title>
        <authorList>
            <person name="Fedorova N.D."/>
            <person name="Khaldi N."/>
            <person name="Joardar V.S."/>
            <person name="Maiti R."/>
            <person name="Amedeo P."/>
            <person name="Anderson M.J."/>
            <person name="Crabtree J."/>
            <person name="Silva J.C."/>
            <person name="Badger J.H."/>
            <person name="Albarraq A."/>
            <person name="Angiuoli S."/>
            <person name="Bussey H."/>
            <person name="Bowyer P."/>
            <person name="Cotty P.J."/>
            <person name="Dyer P.S."/>
            <person name="Egan A."/>
            <person name="Galens K."/>
            <person name="Fraser-Liggett C.M."/>
            <person name="Haas B.J."/>
            <person name="Inman J.M."/>
            <person name="Kent R."/>
            <person name="Lemieux S."/>
            <person name="Malavazi I."/>
            <person name="Orvis J."/>
            <person name="Roemer T."/>
            <person name="Ronning C.M."/>
            <person name="Sundaram J.P."/>
            <person name="Sutton G."/>
            <person name="Turner G."/>
            <person name="Venter J.C."/>
            <person name="White O.R."/>
            <person name="Whitty B.R."/>
            <person name="Youngman P."/>
            <person name="Wolfe K.H."/>
            <person name="Goldman G.H."/>
            <person name="Wortman J.R."/>
            <person name="Jiang B."/>
            <person name="Denning D.W."/>
            <person name="Nierman W.C."/>
        </authorList>
    </citation>
    <scope>NUCLEOTIDE SEQUENCE [LARGE SCALE GENOMIC DNA]</scope>
    <source>
        <strain evidence="3">ATCC 1007 / CBS 513.65 / DSM 816 / NCTC 3887 / NRRL 1</strain>
    </source>
</reference>
<organism evidence="2 3">
    <name type="scientific">Aspergillus clavatus (strain ATCC 1007 / CBS 513.65 / DSM 816 / NCTC 3887 / NRRL 1 / QM 1276 / 107)</name>
    <dbReference type="NCBI Taxonomy" id="344612"/>
    <lineage>
        <taxon>Eukaryota</taxon>
        <taxon>Fungi</taxon>
        <taxon>Dikarya</taxon>
        <taxon>Ascomycota</taxon>
        <taxon>Pezizomycotina</taxon>
        <taxon>Eurotiomycetes</taxon>
        <taxon>Eurotiomycetidae</taxon>
        <taxon>Eurotiales</taxon>
        <taxon>Aspergillaceae</taxon>
        <taxon>Aspergillus</taxon>
        <taxon>Aspergillus subgen. Fumigati</taxon>
    </lineage>
</organism>
<evidence type="ECO:0000313" key="2">
    <source>
        <dbReference type="EMBL" id="EAW08088.1"/>
    </source>
</evidence>
<feature type="region of interest" description="Disordered" evidence="1">
    <location>
        <begin position="63"/>
        <end position="90"/>
    </location>
</feature>
<protein>
    <submittedName>
        <fullName evidence="2">Uncharacterized protein</fullName>
    </submittedName>
</protein>
<sequence length="108" mass="12410">MVLFRLDGLYVEADRIDQELRIPPSVIELIWERIGMVDWHRHAQIVVPMQYCRSGGTLFSDDRTGRERHADSAFRRHDSNSLRSSDHQLGAGMSPLDDHCAQAYILTC</sequence>
<name>A1CR17_ASPCL</name>
<dbReference type="KEGG" id="act:ACLA_028130"/>
<dbReference type="AlphaFoldDB" id="A1CR17"/>
<dbReference type="Proteomes" id="UP000006701">
    <property type="component" value="Unassembled WGS sequence"/>
</dbReference>
<feature type="compositionally biased region" description="Basic and acidic residues" evidence="1">
    <location>
        <begin position="63"/>
        <end position="86"/>
    </location>
</feature>
<dbReference type="HOGENOM" id="CLU_2196336_0_0_1"/>
<gene>
    <name evidence="2" type="ORF">ACLA_028130</name>
</gene>
<proteinExistence type="predicted"/>